<reference evidence="2" key="1">
    <citation type="journal article" date="2020" name="Nat. Commun.">
        <title>Large-scale genome sequencing of mycorrhizal fungi provides insights into the early evolution of symbiotic traits.</title>
        <authorList>
            <person name="Miyauchi S."/>
            <person name="Kiss E."/>
            <person name="Kuo A."/>
            <person name="Drula E."/>
            <person name="Kohler A."/>
            <person name="Sanchez-Garcia M."/>
            <person name="Morin E."/>
            <person name="Andreopoulos B."/>
            <person name="Barry K.W."/>
            <person name="Bonito G."/>
            <person name="Buee M."/>
            <person name="Carver A."/>
            <person name="Chen C."/>
            <person name="Cichocki N."/>
            <person name="Clum A."/>
            <person name="Culley D."/>
            <person name="Crous P.W."/>
            <person name="Fauchery L."/>
            <person name="Girlanda M."/>
            <person name="Hayes R.D."/>
            <person name="Keri Z."/>
            <person name="LaButti K."/>
            <person name="Lipzen A."/>
            <person name="Lombard V."/>
            <person name="Magnuson J."/>
            <person name="Maillard F."/>
            <person name="Murat C."/>
            <person name="Nolan M."/>
            <person name="Ohm R.A."/>
            <person name="Pangilinan J."/>
            <person name="Pereira M.F."/>
            <person name="Perotto S."/>
            <person name="Peter M."/>
            <person name="Pfister S."/>
            <person name="Riley R."/>
            <person name="Sitrit Y."/>
            <person name="Stielow J.B."/>
            <person name="Szollosi G."/>
            <person name="Zifcakova L."/>
            <person name="Stursova M."/>
            <person name="Spatafora J.W."/>
            <person name="Tedersoo L."/>
            <person name="Vaario L.M."/>
            <person name="Yamada A."/>
            <person name="Yan M."/>
            <person name="Wang P."/>
            <person name="Xu J."/>
            <person name="Bruns T."/>
            <person name="Baldrian P."/>
            <person name="Vilgalys R."/>
            <person name="Dunand C."/>
            <person name="Henrissat B."/>
            <person name="Grigoriev I.V."/>
            <person name="Hibbett D."/>
            <person name="Nagy L.G."/>
            <person name="Martin F.M."/>
        </authorList>
    </citation>
    <scope>NUCLEOTIDE SEQUENCE</scope>
    <source>
        <strain evidence="2">UP504</strain>
    </source>
</reference>
<accession>A0A9P6AGR5</accession>
<feature type="signal peptide" evidence="1">
    <location>
        <begin position="1"/>
        <end position="25"/>
    </location>
</feature>
<name>A0A9P6AGR5_9AGAM</name>
<feature type="chain" id="PRO_5040255227" evidence="1">
    <location>
        <begin position="26"/>
        <end position="59"/>
    </location>
</feature>
<feature type="non-terminal residue" evidence="2">
    <location>
        <position position="59"/>
    </location>
</feature>
<gene>
    <name evidence="2" type="ORF">BS47DRAFT_1353969</name>
</gene>
<evidence type="ECO:0000313" key="2">
    <source>
        <dbReference type="EMBL" id="KAF9505436.1"/>
    </source>
</evidence>
<comment type="caution">
    <text evidence="2">The sequence shown here is derived from an EMBL/GenBank/DDBJ whole genome shotgun (WGS) entry which is preliminary data.</text>
</comment>
<organism evidence="2 3">
    <name type="scientific">Hydnum rufescens UP504</name>
    <dbReference type="NCBI Taxonomy" id="1448309"/>
    <lineage>
        <taxon>Eukaryota</taxon>
        <taxon>Fungi</taxon>
        <taxon>Dikarya</taxon>
        <taxon>Basidiomycota</taxon>
        <taxon>Agaricomycotina</taxon>
        <taxon>Agaricomycetes</taxon>
        <taxon>Cantharellales</taxon>
        <taxon>Hydnaceae</taxon>
        <taxon>Hydnum</taxon>
    </lineage>
</organism>
<evidence type="ECO:0000313" key="3">
    <source>
        <dbReference type="Proteomes" id="UP000886523"/>
    </source>
</evidence>
<dbReference type="AlphaFoldDB" id="A0A9P6AGR5"/>
<protein>
    <submittedName>
        <fullName evidence="2">Uncharacterized protein</fullName>
    </submittedName>
</protein>
<dbReference type="Proteomes" id="UP000886523">
    <property type="component" value="Unassembled WGS sequence"/>
</dbReference>
<dbReference type="EMBL" id="MU129154">
    <property type="protein sequence ID" value="KAF9505436.1"/>
    <property type="molecule type" value="Genomic_DNA"/>
</dbReference>
<keyword evidence="1" id="KW-0732">Signal</keyword>
<proteinExistence type="predicted"/>
<keyword evidence="3" id="KW-1185">Reference proteome</keyword>
<sequence>MQARASWSSSLFFSTLMVLYNVLNWGPPSEPLEEYKPAFPRAKVFASSSYHAFTRSSGD</sequence>
<evidence type="ECO:0000256" key="1">
    <source>
        <dbReference type="SAM" id="SignalP"/>
    </source>
</evidence>